<dbReference type="Gene3D" id="3.40.190.10">
    <property type="entry name" value="Periplasmic binding protein-like II"/>
    <property type="match status" value="2"/>
</dbReference>
<keyword evidence="3" id="KW-0238">DNA-binding</keyword>
<dbReference type="Pfam" id="PF00126">
    <property type="entry name" value="HTH_1"/>
    <property type="match status" value="1"/>
</dbReference>
<comment type="caution">
    <text evidence="6">The sequence shown here is derived from an EMBL/GenBank/DDBJ whole genome shotgun (WGS) entry which is preliminary data.</text>
</comment>
<organism evidence="6 7">
    <name type="scientific">Sinomonas cellulolyticus</name>
    <dbReference type="NCBI Taxonomy" id="2801916"/>
    <lineage>
        <taxon>Bacteria</taxon>
        <taxon>Bacillati</taxon>
        <taxon>Actinomycetota</taxon>
        <taxon>Actinomycetes</taxon>
        <taxon>Micrococcales</taxon>
        <taxon>Micrococcaceae</taxon>
        <taxon>Sinomonas</taxon>
    </lineage>
</organism>
<evidence type="ECO:0000313" key="7">
    <source>
        <dbReference type="Proteomes" id="UP000639051"/>
    </source>
</evidence>
<feature type="domain" description="HTH lysR-type" evidence="5">
    <location>
        <begin position="9"/>
        <end position="67"/>
    </location>
</feature>
<dbReference type="SUPFAM" id="SSF46785">
    <property type="entry name" value="Winged helix' DNA-binding domain"/>
    <property type="match status" value="1"/>
</dbReference>
<protein>
    <submittedName>
        <fullName evidence="6">LysR family transcriptional regulator</fullName>
    </submittedName>
</protein>
<proteinExistence type="inferred from homology"/>
<dbReference type="RefSeq" id="WP_189694183.1">
    <property type="nucleotide sequence ID" value="NZ_BNCM01000008.1"/>
</dbReference>
<dbReference type="InterPro" id="IPR036388">
    <property type="entry name" value="WH-like_DNA-bd_sf"/>
</dbReference>
<dbReference type="PROSITE" id="PS50931">
    <property type="entry name" value="HTH_LYSR"/>
    <property type="match status" value="1"/>
</dbReference>
<dbReference type="Pfam" id="PF03466">
    <property type="entry name" value="LysR_substrate"/>
    <property type="match status" value="1"/>
</dbReference>
<gene>
    <name evidence="6" type="ORF">JJE72_15510</name>
</gene>
<dbReference type="SUPFAM" id="SSF53850">
    <property type="entry name" value="Periplasmic binding protein-like II"/>
    <property type="match status" value="1"/>
</dbReference>
<evidence type="ECO:0000256" key="1">
    <source>
        <dbReference type="ARBA" id="ARBA00009437"/>
    </source>
</evidence>
<dbReference type="Gene3D" id="1.10.10.10">
    <property type="entry name" value="Winged helix-like DNA-binding domain superfamily/Winged helix DNA-binding domain"/>
    <property type="match status" value="1"/>
</dbReference>
<dbReference type="PANTHER" id="PTHR30346">
    <property type="entry name" value="TRANSCRIPTIONAL DUAL REGULATOR HCAR-RELATED"/>
    <property type="match status" value="1"/>
</dbReference>
<accession>A0ABS1K5F6</accession>
<dbReference type="Proteomes" id="UP000639051">
    <property type="component" value="Unassembled WGS sequence"/>
</dbReference>
<reference evidence="6 7" key="1">
    <citation type="submission" date="2021-01" db="EMBL/GenBank/DDBJ databases">
        <title>Genome public.</title>
        <authorList>
            <person name="Liu C."/>
            <person name="Sun Q."/>
        </authorList>
    </citation>
    <scope>NUCLEOTIDE SEQUENCE [LARGE SCALE GENOMIC DNA]</scope>
    <source>
        <strain evidence="6 7">JC656</strain>
    </source>
</reference>
<dbReference type="InterPro" id="IPR036390">
    <property type="entry name" value="WH_DNA-bd_sf"/>
</dbReference>
<comment type="similarity">
    <text evidence="1">Belongs to the LysR transcriptional regulatory family.</text>
</comment>
<evidence type="ECO:0000256" key="3">
    <source>
        <dbReference type="ARBA" id="ARBA00023125"/>
    </source>
</evidence>
<dbReference type="PANTHER" id="PTHR30346:SF0">
    <property type="entry name" value="HCA OPERON TRANSCRIPTIONAL ACTIVATOR HCAR"/>
    <property type="match status" value="1"/>
</dbReference>
<evidence type="ECO:0000256" key="2">
    <source>
        <dbReference type="ARBA" id="ARBA00023015"/>
    </source>
</evidence>
<evidence type="ECO:0000313" key="6">
    <source>
        <dbReference type="EMBL" id="MBL0706904.1"/>
    </source>
</evidence>
<dbReference type="EMBL" id="JAERRC010000036">
    <property type="protein sequence ID" value="MBL0706904.1"/>
    <property type="molecule type" value="Genomic_DNA"/>
</dbReference>
<keyword evidence="4" id="KW-0804">Transcription</keyword>
<sequence>MIPEQQPALTLRQAWHFVVAAESGTLAEAARRLHMAPSAISTSVAELERAVGSELLVKRRAKGVTLTATGREVLGMARDLLRLADSIAALSREDRSQLRGPLTVGCDITLGPTIIPAMLSDFARQCPGVEVDFVEGFHEDVQERLLAGALDVAFVYNAAVDPALTTVALATAAPHVLLPEHHRLAESATVRLADIAEEPLVLFDSPPLGGRVLQLFQEARAVPTVRHRSRSYATVRSLVAVGRGIAVLYQQKALEAPYAELGVRLRPLSVRGALARPVQVALAAPRSTRPSVRARAWIDVALELFTGDGAADGAPSGGADGAAGAAGAAGAG</sequence>
<keyword evidence="7" id="KW-1185">Reference proteome</keyword>
<name>A0ABS1K5F6_9MICC</name>
<evidence type="ECO:0000259" key="5">
    <source>
        <dbReference type="PROSITE" id="PS50931"/>
    </source>
</evidence>
<dbReference type="InterPro" id="IPR005119">
    <property type="entry name" value="LysR_subst-bd"/>
</dbReference>
<dbReference type="InterPro" id="IPR000847">
    <property type="entry name" value="LysR_HTH_N"/>
</dbReference>
<evidence type="ECO:0000256" key="4">
    <source>
        <dbReference type="ARBA" id="ARBA00023163"/>
    </source>
</evidence>
<keyword evidence="2" id="KW-0805">Transcription regulation</keyword>